<dbReference type="PANTHER" id="PTHR46880:SF5">
    <property type="entry name" value="DUF4371 DOMAIN-CONTAINING PROTEIN"/>
    <property type="match status" value="1"/>
</dbReference>
<dbReference type="PROSITE" id="PS50800">
    <property type="entry name" value="SAP"/>
    <property type="match status" value="1"/>
</dbReference>
<dbReference type="InterPro" id="IPR012337">
    <property type="entry name" value="RNaseH-like_sf"/>
</dbReference>
<name>A0A7D9DF53_PARCT</name>
<dbReference type="InterPro" id="IPR003034">
    <property type="entry name" value="SAP_dom"/>
</dbReference>
<dbReference type="EMBL" id="CACRXK020000718">
    <property type="protein sequence ID" value="CAB3984294.1"/>
    <property type="molecule type" value="Genomic_DNA"/>
</dbReference>
<dbReference type="Pfam" id="PF05699">
    <property type="entry name" value="Dimer_Tnp_hAT"/>
    <property type="match status" value="1"/>
</dbReference>
<gene>
    <name evidence="1" type="ORF">PACLA_8A038439</name>
</gene>
<evidence type="ECO:0000313" key="2">
    <source>
        <dbReference type="Proteomes" id="UP001152795"/>
    </source>
</evidence>
<keyword evidence="2" id="KW-1185">Reference proteome</keyword>
<evidence type="ECO:0000313" key="1">
    <source>
        <dbReference type="EMBL" id="CAB3984294.1"/>
    </source>
</evidence>
<dbReference type="GO" id="GO:0046983">
    <property type="term" value="F:protein dimerization activity"/>
    <property type="evidence" value="ECO:0007669"/>
    <property type="project" value="InterPro"/>
</dbReference>
<dbReference type="Gene3D" id="1.10.720.30">
    <property type="entry name" value="SAP domain"/>
    <property type="match status" value="1"/>
</dbReference>
<comment type="caution">
    <text evidence="1">The sequence shown here is derived from an EMBL/GenBank/DDBJ whole genome shotgun (WGS) entry which is preliminary data.</text>
</comment>
<dbReference type="InterPro" id="IPR013087">
    <property type="entry name" value="Znf_C2H2_type"/>
</dbReference>
<dbReference type="PROSITE" id="PS00028">
    <property type="entry name" value="ZINC_FINGER_C2H2_1"/>
    <property type="match status" value="1"/>
</dbReference>
<dbReference type="PANTHER" id="PTHR46880">
    <property type="entry name" value="RAS-ASSOCIATING DOMAIN-CONTAINING PROTEIN"/>
    <property type="match status" value="1"/>
</dbReference>
<protein>
    <submittedName>
        <fullName evidence="1">Zinc finger 862-like</fullName>
    </submittedName>
</protein>
<dbReference type="OrthoDB" id="5976999at2759"/>
<dbReference type="SUPFAM" id="SSF53098">
    <property type="entry name" value="Ribonuclease H-like"/>
    <property type="match status" value="1"/>
</dbReference>
<reference evidence="1" key="1">
    <citation type="submission" date="2020-04" db="EMBL/GenBank/DDBJ databases">
        <authorList>
            <person name="Alioto T."/>
            <person name="Alioto T."/>
            <person name="Gomez Garrido J."/>
        </authorList>
    </citation>
    <scope>NUCLEOTIDE SEQUENCE</scope>
    <source>
        <strain evidence="1">A484AB</strain>
    </source>
</reference>
<accession>A0A7D9DF53</accession>
<dbReference type="Proteomes" id="UP001152795">
    <property type="component" value="Unassembled WGS sequence"/>
</dbReference>
<dbReference type="InterPro" id="IPR008906">
    <property type="entry name" value="HATC_C_dom"/>
</dbReference>
<sequence length="1110" mass="126057">MCDKRRGTLFSFGIVKKVKANKTSEPEENVTQDETEEQLPNAISQSLSSQIPLQKEPHVIHANPAVQPVKTIKSNPVPKDRVKSLLNSSFRSKESLHSFYCCADKNCTNISKEETVQIKAKDKFQHAWIFDGKLTYCDKTGYHWLVYEEGKGMFCILCRKHDTANPQNKTKKFNMDASVRYKRKTVEEHARSAQHMASIETELLSRVSTFQKEINRREQVREDVYYNAFLSLYWTAKQELPKFTRLLQLLEKLNLPDIELFQHRSAGSVREMFLLLGQTIKEKILERVTQANCFSMLCDEVSDVSNKEQLVSFVQFVDRDSGKAEIDFLAVDDVLEDFNSANAEGIQSMIKKQMSNSKLDVHSLSGLATDGASVMTGKRNGVAALLRRESKLLLNLWSFFKNSARKYIIEAKSISVSNAGKKVIAKKFKKACRTRWLSTERAINGVFQDFVPLTQTLRAYKEENDCTAIGLLKAVANIKFLSTVYLLHEVLPALPQRGNISFSAIHPAVLYTTDQLVEIAAKQTPLESLKKDLEDDENIENRFSESLPILTTFEIFDPMGVPARSDEAFKEYGIPQIKILADHFYQEKKKKKELTEELECEWKKFKYNLLKLKDQTPTEWALQHMSSSRSTYQHFMPLLFYIAEVCLSLPVSNAWPERGASTLKQLKTCLRNSLKNDMLDSLMHVAINGPDISSGDCGSLIQDVVKKWGPLKQILKQEMEEEKLESAKCNQCNPQLLSEEGILKIPDVKELEHTDEMVLLESNLSRELSLSTNSGVHGCGLSYLSTKVKEHYDDEAKRFNKLSVRLIGAQAIALARHCYRLVDALQTPSESQGEKLRRLALGKIVEYLRNAGGLYNKIFVSNPGEISQLEEFCQLYFSLLALFFPNSVNVTVWTIAYALPYHAKQLYENYGIGFGILSLQAKESKHAGLKAELLMTNRSRNSASDGKGKWWQLMRANYIRSFYLPEHQPSPPSYTSHFKSRKPPHCEFPRFCGCGRGKADEEHTQCKVCSESYLVVSCAQQQKLWPEVVAIFKPCVCISCDERFADKAGLKVHQESFHRTTSATAVNPKQSLRSLSVDNLKRLLREKVLSTSGKKEILLRRLEGATSGES</sequence>
<dbReference type="InterPro" id="IPR036361">
    <property type="entry name" value="SAP_dom_sf"/>
</dbReference>
<organism evidence="1 2">
    <name type="scientific">Paramuricea clavata</name>
    <name type="common">Red gorgonian</name>
    <name type="synonym">Violescent sea-whip</name>
    <dbReference type="NCBI Taxonomy" id="317549"/>
    <lineage>
        <taxon>Eukaryota</taxon>
        <taxon>Metazoa</taxon>
        <taxon>Cnidaria</taxon>
        <taxon>Anthozoa</taxon>
        <taxon>Octocorallia</taxon>
        <taxon>Malacalcyonacea</taxon>
        <taxon>Plexauridae</taxon>
        <taxon>Paramuricea</taxon>
    </lineage>
</organism>
<proteinExistence type="predicted"/>
<dbReference type="AlphaFoldDB" id="A0A7D9DF53"/>